<organism evidence="1 2">
    <name type="scientific">Penicillium vulpinum</name>
    <dbReference type="NCBI Taxonomy" id="29845"/>
    <lineage>
        <taxon>Eukaryota</taxon>
        <taxon>Fungi</taxon>
        <taxon>Dikarya</taxon>
        <taxon>Ascomycota</taxon>
        <taxon>Pezizomycotina</taxon>
        <taxon>Eurotiomycetes</taxon>
        <taxon>Eurotiomycetidae</taxon>
        <taxon>Eurotiales</taxon>
        <taxon>Aspergillaceae</taxon>
        <taxon>Penicillium</taxon>
    </lineage>
</organism>
<proteinExistence type="predicted"/>
<dbReference type="AlphaFoldDB" id="A0A1V6RS75"/>
<sequence length="186" mass="20852">MHSLVKLLLAHRANPLPEEPPGISVLPLVNGYKPTSKYEEPFPLLYVVASGRLNTVEPLFNHGAEPKGIGRWRSKRNGIDDVCFSFEICDLPCIRWTLAYPEIFRLLLDRGADISLPATKVIIKFDRVPATGGIISTRHEFECPGRAPTSTIVLQKALKSGHTETVQIILEKWILLQTPDRDSSWD</sequence>
<dbReference type="InterPro" id="IPR036770">
    <property type="entry name" value="Ankyrin_rpt-contain_sf"/>
</dbReference>
<dbReference type="EMBL" id="MDYP01000034">
    <property type="protein sequence ID" value="OQE04344.1"/>
    <property type="molecule type" value="Genomic_DNA"/>
</dbReference>
<gene>
    <name evidence="1" type="ORF">PENVUL_c034G01607</name>
</gene>
<dbReference type="OrthoDB" id="341259at2759"/>
<protein>
    <recommendedName>
        <fullName evidence="3">Peptidase A2 domain-containing protein</fullName>
    </recommendedName>
</protein>
<evidence type="ECO:0008006" key="3">
    <source>
        <dbReference type="Google" id="ProtNLM"/>
    </source>
</evidence>
<keyword evidence="2" id="KW-1185">Reference proteome</keyword>
<name>A0A1V6RS75_9EURO</name>
<dbReference type="SUPFAM" id="SSF48403">
    <property type="entry name" value="Ankyrin repeat"/>
    <property type="match status" value="1"/>
</dbReference>
<dbReference type="Gene3D" id="1.25.40.20">
    <property type="entry name" value="Ankyrin repeat-containing domain"/>
    <property type="match status" value="1"/>
</dbReference>
<evidence type="ECO:0000313" key="2">
    <source>
        <dbReference type="Proteomes" id="UP000191518"/>
    </source>
</evidence>
<comment type="caution">
    <text evidence="1">The sequence shown here is derived from an EMBL/GenBank/DDBJ whole genome shotgun (WGS) entry which is preliminary data.</text>
</comment>
<accession>A0A1V6RS75</accession>
<evidence type="ECO:0000313" key="1">
    <source>
        <dbReference type="EMBL" id="OQE04344.1"/>
    </source>
</evidence>
<dbReference type="STRING" id="29845.A0A1V6RS75"/>
<dbReference type="Proteomes" id="UP000191518">
    <property type="component" value="Unassembled WGS sequence"/>
</dbReference>
<reference evidence="2" key="1">
    <citation type="journal article" date="2017" name="Nat. Microbiol.">
        <title>Global analysis of biosynthetic gene clusters reveals vast potential of secondary metabolite production in Penicillium species.</title>
        <authorList>
            <person name="Nielsen J.C."/>
            <person name="Grijseels S."/>
            <person name="Prigent S."/>
            <person name="Ji B."/>
            <person name="Dainat J."/>
            <person name="Nielsen K.F."/>
            <person name="Frisvad J.C."/>
            <person name="Workman M."/>
            <person name="Nielsen J."/>
        </authorList>
    </citation>
    <scope>NUCLEOTIDE SEQUENCE [LARGE SCALE GENOMIC DNA]</scope>
    <source>
        <strain evidence="2">IBT 29486</strain>
    </source>
</reference>